<dbReference type="EMBL" id="CAUYUJ010014711">
    <property type="protein sequence ID" value="CAK0845018.1"/>
    <property type="molecule type" value="Genomic_DNA"/>
</dbReference>
<protein>
    <recommendedName>
        <fullName evidence="5">Non-structural maintenance of chromosomes element 4</fullName>
    </recommendedName>
</protein>
<gene>
    <name evidence="2" type="ORF">PCOR1329_LOCUS2076</name>
    <name evidence="3" type="ORF">PCOR1329_LOCUS38948</name>
</gene>
<sequence length="254" mass="28213">MAMFSDWDVAAATVEGGRRKRAEDEAEAEVKDGDEQEVQPNMKKLVLAMAKCTMQLVDEQRNTARIDNLVLQSSSDGPYAKLMRKQEEDYAKEGKVARAKAVEDKVDYGGHPHGKKPDVLGRALMVRLSQFLQQPGMLDKIQASGPTLQAIKNVCAFGERAKTDSSIRCQRAFRVEVDVDGVSMDKWIFYFPRESVMNDLRILMVDRTLEKVGMYLLEDFAPRTAAAKIVAALAFKPKNSKGGPSAKKKAKKGV</sequence>
<reference evidence="3" key="1">
    <citation type="submission" date="2023-10" db="EMBL/GenBank/DDBJ databases">
        <authorList>
            <person name="Chen Y."/>
            <person name="Shah S."/>
            <person name="Dougan E. K."/>
            <person name="Thang M."/>
            <person name="Chan C."/>
        </authorList>
    </citation>
    <scope>NUCLEOTIDE SEQUENCE [LARGE SCALE GENOMIC DNA]</scope>
</reference>
<evidence type="ECO:0000313" key="3">
    <source>
        <dbReference type="EMBL" id="CAK0845018.1"/>
    </source>
</evidence>
<comment type="caution">
    <text evidence="3">The sequence shown here is derived from an EMBL/GenBank/DDBJ whole genome shotgun (WGS) entry which is preliminary data.</text>
</comment>
<proteinExistence type="predicted"/>
<dbReference type="EMBL" id="CAUYUJ010000514">
    <property type="protein sequence ID" value="CAK0791006.1"/>
    <property type="molecule type" value="Genomic_DNA"/>
</dbReference>
<organism evidence="3 4">
    <name type="scientific">Prorocentrum cordatum</name>
    <dbReference type="NCBI Taxonomy" id="2364126"/>
    <lineage>
        <taxon>Eukaryota</taxon>
        <taxon>Sar</taxon>
        <taxon>Alveolata</taxon>
        <taxon>Dinophyceae</taxon>
        <taxon>Prorocentrales</taxon>
        <taxon>Prorocentraceae</taxon>
        <taxon>Prorocentrum</taxon>
    </lineage>
</organism>
<keyword evidence="4" id="KW-1185">Reference proteome</keyword>
<evidence type="ECO:0008006" key="5">
    <source>
        <dbReference type="Google" id="ProtNLM"/>
    </source>
</evidence>
<accession>A0ABN9TGV2</accession>
<evidence type="ECO:0000256" key="1">
    <source>
        <dbReference type="SAM" id="MobiDB-lite"/>
    </source>
</evidence>
<evidence type="ECO:0000313" key="4">
    <source>
        <dbReference type="Proteomes" id="UP001189429"/>
    </source>
</evidence>
<dbReference type="Proteomes" id="UP001189429">
    <property type="component" value="Unassembled WGS sequence"/>
</dbReference>
<feature type="region of interest" description="Disordered" evidence="1">
    <location>
        <begin position="15"/>
        <end position="35"/>
    </location>
</feature>
<evidence type="ECO:0000313" key="2">
    <source>
        <dbReference type="EMBL" id="CAK0791006.1"/>
    </source>
</evidence>
<name>A0ABN9TGV2_9DINO</name>